<dbReference type="EMBL" id="CP041932">
    <property type="protein sequence ID" value="QEK14953.1"/>
    <property type="molecule type" value="Genomic_DNA"/>
</dbReference>
<dbReference type="PROSITE" id="PS51918">
    <property type="entry name" value="RADICAL_SAM"/>
    <property type="match status" value="1"/>
</dbReference>
<dbReference type="RefSeq" id="WP_148882920.1">
    <property type="nucleotide sequence ID" value="NZ_CP041932.1"/>
</dbReference>
<name>A0A5C0SKK8_9EURY</name>
<evidence type="ECO:0000256" key="7">
    <source>
        <dbReference type="ARBA" id="ARBA00023014"/>
    </source>
</evidence>
<dbReference type="Proteomes" id="UP000322631">
    <property type="component" value="Chromosome"/>
</dbReference>
<keyword evidence="10" id="KW-1185">Reference proteome</keyword>
<dbReference type="Pfam" id="PF04055">
    <property type="entry name" value="Radical_SAM"/>
    <property type="match status" value="1"/>
</dbReference>
<evidence type="ECO:0000256" key="2">
    <source>
        <dbReference type="ARBA" id="ARBA00022603"/>
    </source>
</evidence>
<dbReference type="SFLD" id="SFLDG01082">
    <property type="entry name" value="B12-binding_domain_containing"/>
    <property type="match status" value="1"/>
</dbReference>
<dbReference type="InterPro" id="IPR023404">
    <property type="entry name" value="rSAM_horseshoe"/>
</dbReference>
<evidence type="ECO:0000313" key="10">
    <source>
        <dbReference type="Proteomes" id="UP000322631"/>
    </source>
</evidence>
<dbReference type="GO" id="GO:0003824">
    <property type="term" value="F:catalytic activity"/>
    <property type="evidence" value="ECO:0007669"/>
    <property type="project" value="InterPro"/>
</dbReference>
<evidence type="ECO:0000313" key="9">
    <source>
        <dbReference type="EMBL" id="QEK14953.1"/>
    </source>
</evidence>
<feature type="domain" description="Radical SAM core" evidence="8">
    <location>
        <begin position="198"/>
        <end position="418"/>
    </location>
</feature>
<proteinExistence type="predicted"/>
<dbReference type="InterPro" id="IPR051198">
    <property type="entry name" value="BchE-like"/>
</dbReference>
<dbReference type="GO" id="GO:0051539">
    <property type="term" value="F:4 iron, 4 sulfur cluster binding"/>
    <property type="evidence" value="ECO:0007669"/>
    <property type="project" value="UniProtKB-KW"/>
</dbReference>
<dbReference type="InterPro" id="IPR006638">
    <property type="entry name" value="Elp3/MiaA/NifB-like_rSAM"/>
</dbReference>
<keyword evidence="5" id="KW-0479">Metal-binding</keyword>
<keyword evidence="7" id="KW-0411">Iron-sulfur</keyword>
<comment type="cofactor">
    <cofactor evidence="1">
        <name>[4Fe-4S] cluster</name>
        <dbReference type="ChEBI" id="CHEBI:49883"/>
    </cofactor>
</comment>
<gene>
    <name evidence="9" type="ORF">FPV09_07460</name>
</gene>
<evidence type="ECO:0000256" key="5">
    <source>
        <dbReference type="ARBA" id="ARBA00022723"/>
    </source>
</evidence>
<evidence type="ECO:0000256" key="3">
    <source>
        <dbReference type="ARBA" id="ARBA00022679"/>
    </source>
</evidence>
<dbReference type="PANTHER" id="PTHR43409">
    <property type="entry name" value="ANAEROBIC MAGNESIUM-PROTOPORPHYRIN IX MONOMETHYL ESTER CYCLASE-RELATED"/>
    <property type="match status" value="1"/>
</dbReference>
<dbReference type="SMART" id="SM00729">
    <property type="entry name" value="Elp3"/>
    <property type="match status" value="1"/>
</dbReference>
<dbReference type="SUPFAM" id="SSF102114">
    <property type="entry name" value="Radical SAM enzymes"/>
    <property type="match status" value="1"/>
</dbReference>
<dbReference type="SFLD" id="SFLDS00029">
    <property type="entry name" value="Radical_SAM"/>
    <property type="match status" value="1"/>
</dbReference>
<dbReference type="GO" id="GO:0046872">
    <property type="term" value="F:metal ion binding"/>
    <property type="evidence" value="ECO:0007669"/>
    <property type="project" value="UniProtKB-KW"/>
</dbReference>
<dbReference type="KEGG" id="them:FPV09_07460"/>
<dbReference type="InterPro" id="IPR058240">
    <property type="entry name" value="rSAM_sf"/>
</dbReference>
<dbReference type="SFLD" id="SFLDG01123">
    <property type="entry name" value="methyltransferase_(Class_B)"/>
    <property type="match status" value="1"/>
</dbReference>
<dbReference type="InterPro" id="IPR007197">
    <property type="entry name" value="rSAM"/>
</dbReference>
<protein>
    <submittedName>
        <fullName evidence="9">Radical SAM protein</fullName>
    </submittedName>
</protein>
<dbReference type="InterPro" id="IPR034466">
    <property type="entry name" value="Methyltransferase_Class_B"/>
</dbReference>
<organism evidence="9 10">
    <name type="scientific">Thermococcus aciditolerans</name>
    <dbReference type="NCBI Taxonomy" id="2598455"/>
    <lineage>
        <taxon>Archaea</taxon>
        <taxon>Methanobacteriati</taxon>
        <taxon>Methanobacteriota</taxon>
        <taxon>Thermococci</taxon>
        <taxon>Thermococcales</taxon>
        <taxon>Thermococcaceae</taxon>
        <taxon>Thermococcus</taxon>
    </lineage>
</organism>
<sequence length="480" mass="56116">MKVLLINPPRYMEKIPVIREDRCEITERYAIVPPYSLIWIASILREQGHSVTLIDANGLNMTYRELENKMRSQNFDAVIFRFTPTTFDWDMKTAEISKKINPGATTIGLCLTLWKFPWEVLKRARYLDIYVPKEWETVIPNLINALEEKSPLGTVDGISFREHDQIKVTNPAKPIKNYDSLPLPAYDLLSDFKIYRPNTPISGNYMIIYTSKGCPYSCVYCTVARTPFKIKSPERVIEELELLYTKYNVRLVSFFDETFTIDRRRVIKISEYIKKELPELKWYCNTRVNLVDPELLKIMYEGGCRGIAYGVESGSQTILDNAKKGITVEQAKNAIKWTKEAGIKVFTSFIFGLPGETKDTIEETIRFVKETLPHGAQFNVAVPYPGTEFYEYVKQKNLFIGNPSWESFYQHKAVIRTEELSPEELERARKRAYRALYFNPRWIFQNVKWVLTHPEDFILGVRYYAKALKNYLLYRMEHAH</sequence>
<keyword evidence="2" id="KW-0489">Methyltransferase</keyword>
<keyword evidence="4" id="KW-0949">S-adenosyl-L-methionine</keyword>
<reference evidence="9 10" key="1">
    <citation type="submission" date="2019-07" db="EMBL/GenBank/DDBJ databases">
        <title>Complete genome of Thermococcus acidophilus.</title>
        <authorList>
            <person name="Li X."/>
        </authorList>
    </citation>
    <scope>NUCLEOTIDE SEQUENCE [LARGE SCALE GENOMIC DNA]</scope>
    <source>
        <strain evidence="9 10">SY113</strain>
    </source>
</reference>
<evidence type="ECO:0000259" key="8">
    <source>
        <dbReference type="PROSITE" id="PS51918"/>
    </source>
</evidence>
<evidence type="ECO:0000256" key="1">
    <source>
        <dbReference type="ARBA" id="ARBA00001966"/>
    </source>
</evidence>
<dbReference type="AlphaFoldDB" id="A0A5C0SKK8"/>
<accession>A0A5C0SKK8</accession>
<dbReference type="Gene3D" id="3.80.30.20">
    <property type="entry name" value="tm_1862 like domain"/>
    <property type="match status" value="1"/>
</dbReference>
<evidence type="ECO:0000256" key="4">
    <source>
        <dbReference type="ARBA" id="ARBA00022691"/>
    </source>
</evidence>
<dbReference type="PANTHER" id="PTHR43409:SF7">
    <property type="entry name" value="BLL1977 PROTEIN"/>
    <property type="match status" value="1"/>
</dbReference>
<evidence type="ECO:0000256" key="6">
    <source>
        <dbReference type="ARBA" id="ARBA00023004"/>
    </source>
</evidence>
<dbReference type="CDD" id="cd01335">
    <property type="entry name" value="Radical_SAM"/>
    <property type="match status" value="1"/>
</dbReference>
<keyword evidence="6" id="KW-0408">Iron</keyword>
<dbReference type="GeneID" id="41609681"/>
<keyword evidence="3" id="KW-0808">Transferase</keyword>